<organism evidence="2 3">
    <name type="scientific">Adiantum capillus-veneris</name>
    <name type="common">Maidenhair fern</name>
    <dbReference type="NCBI Taxonomy" id="13818"/>
    <lineage>
        <taxon>Eukaryota</taxon>
        <taxon>Viridiplantae</taxon>
        <taxon>Streptophyta</taxon>
        <taxon>Embryophyta</taxon>
        <taxon>Tracheophyta</taxon>
        <taxon>Polypodiopsida</taxon>
        <taxon>Polypodiidae</taxon>
        <taxon>Polypodiales</taxon>
        <taxon>Pteridineae</taxon>
        <taxon>Pteridaceae</taxon>
        <taxon>Vittarioideae</taxon>
        <taxon>Adiantum</taxon>
    </lineage>
</organism>
<dbReference type="SUPFAM" id="SSF48371">
    <property type="entry name" value="ARM repeat"/>
    <property type="match status" value="1"/>
</dbReference>
<comment type="caution">
    <text evidence="2">The sequence shown here is derived from an EMBL/GenBank/DDBJ whole genome shotgun (WGS) entry which is preliminary data.</text>
</comment>
<name>A0A9D4UVQ8_ADICA</name>
<dbReference type="AlphaFoldDB" id="A0A9D4UVQ8"/>
<dbReference type="InterPro" id="IPR039918">
    <property type="entry name" value="PPP4R4"/>
</dbReference>
<dbReference type="OrthoDB" id="1933966at2759"/>
<dbReference type="InterPro" id="IPR016024">
    <property type="entry name" value="ARM-type_fold"/>
</dbReference>
<sequence>MGLVEVGIFEDLKEEHRKDSGLTREDIESLTVDENLTDLQRAQLFLSTSAHQLQQSCAFERLPNIFNDYGVAAYDALFPTLSSSIEHFTPHIQVLAGKSFAMVMETPNAPKDLATWLLPVTLRMINSIQIHEILQAWIELLCLLVPKLSLRVVKEDLLQLALVRGKVEESVSSRVICSRLLGAISPMLEPQEIEQLFLNKAMALCQDTDAEVRISMCNQINAISHAVGIETTKKTVLPELYELLKDEEVAVHCAALACLIDMLDFLPSDVKRLKILPILRLVCNQDDAKMLLPLSRIFGELMLKMAPDLSEEDVQLFVDSYKSLCRHSSEEVRQLCAQNLPAVLKSIGPRKYAMTLHLTYQQLVQDPSPRTRCSISASFHEVTKILGKERTATYLKEAFLFLLTDNSREVQQKLIATLQLILGQFAVSNEEQRIFLYTSILPHLLQAEKDVASFNLWRLQTSIFETFSQLIDYISSDLIFEYLVPLCFYHMTESVLPVRSAAAITLAIFIRNNRRAMQRYELCQRVVREFGHGRSYTARLVFIDFCEAFMSISSSHMFKEHFLDAAIRILQDEVVGVRMRACALLPLLKGIVKLPEDAASLERINFLATQRLNDNDKQVGAAAKAVSDTLKHISVRCLGVEPGNENYAVQMEIEATDKQREEDEWNMLCKEEQEEQRKLDEMIQKMKLDGNKKLTLTSGASPAGGAAERASSVAPSKMPALARFKSTVASLNLGSSNQWGVSSGITKQGGSNASTMATGMMLSRSPPIMRAQGAPISAGLAKAISLQQGIVTPLAPSSVIRTIPASISMAAPAQVKAPAASSAEPTNDPPPVSSGSNVAPSKGTLRPNLRTARKSS</sequence>
<feature type="region of interest" description="Disordered" evidence="1">
    <location>
        <begin position="813"/>
        <end position="856"/>
    </location>
</feature>
<feature type="compositionally biased region" description="Low complexity" evidence="1">
    <location>
        <begin position="813"/>
        <end position="823"/>
    </location>
</feature>
<dbReference type="Proteomes" id="UP000886520">
    <property type="component" value="Chromosome 10"/>
</dbReference>
<evidence type="ECO:0000313" key="3">
    <source>
        <dbReference type="Proteomes" id="UP000886520"/>
    </source>
</evidence>
<dbReference type="EMBL" id="JABFUD020000010">
    <property type="protein sequence ID" value="KAI5074403.1"/>
    <property type="molecule type" value="Genomic_DNA"/>
</dbReference>
<evidence type="ECO:0008006" key="4">
    <source>
        <dbReference type="Google" id="ProtNLM"/>
    </source>
</evidence>
<accession>A0A9D4UVQ8</accession>
<dbReference type="PANTHER" id="PTHR21467:SF0">
    <property type="entry name" value="SERINE_THREONINE-PROTEIN PHOSPHATASE 4 REGULATORY SUBUNIT 4"/>
    <property type="match status" value="1"/>
</dbReference>
<evidence type="ECO:0000256" key="1">
    <source>
        <dbReference type="SAM" id="MobiDB-lite"/>
    </source>
</evidence>
<keyword evidence="3" id="KW-1185">Reference proteome</keyword>
<dbReference type="InterPro" id="IPR011989">
    <property type="entry name" value="ARM-like"/>
</dbReference>
<proteinExistence type="predicted"/>
<evidence type="ECO:0000313" key="2">
    <source>
        <dbReference type="EMBL" id="KAI5074403.1"/>
    </source>
</evidence>
<dbReference type="Gene3D" id="1.25.10.10">
    <property type="entry name" value="Leucine-rich Repeat Variant"/>
    <property type="match status" value="1"/>
</dbReference>
<protein>
    <recommendedName>
        <fullName evidence="4">Serine/threonine-protein phosphatase 4 regulatory subunit 4</fullName>
    </recommendedName>
</protein>
<dbReference type="PANTHER" id="PTHR21467">
    <property type="entry name" value="PROTEIN PHOSPHATASE 4 REGULATORY SUBUNIT 4 PPP4R4"/>
    <property type="match status" value="1"/>
</dbReference>
<reference evidence="2" key="1">
    <citation type="submission" date="2021-01" db="EMBL/GenBank/DDBJ databases">
        <title>Adiantum capillus-veneris genome.</title>
        <authorList>
            <person name="Fang Y."/>
            <person name="Liao Q."/>
        </authorList>
    </citation>
    <scope>NUCLEOTIDE SEQUENCE</scope>
    <source>
        <strain evidence="2">H3</strain>
        <tissue evidence="2">Leaf</tissue>
    </source>
</reference>
<gene>
    <name evidence="2" type="ORF">GOP47_0010364</name>
</gene>